<sequence length="104" mass="11023">MNWKSFLLGIGAGLAGAYAIKEAASRNSSVSAAKALDQAKIAFKKEGPISGSWINMNPEAYQKGPLDYTVYIGGVSRNTEDGGTEQFEFIADASTGTILDVYPL</sequence>
<name>A0A398B558_9BACI</name>
<dbReference type="InterPro" id="IPR025711">
    <property type="entry name" value="PepSY"/>
</dbReference>
<proteinExistence type="predicted"/>
<organism evidence="2 3">
    <name type="scientific">Mesobacillus zeae</name>
    <dbReference type="NCBI Taxonomy" id="1917180"/>
    <lineage>
        <taxon>Bacteria</taxon>
        <taxon>Bacillati</taxon>
        <taxon>Bacillota</taxon>
        <taxon>Bacilli</taxon>
        <taxon>Bacillales</taxon>
        <taxon>Bacillaceae</taxon>
        <taxon>Mesobacillus</taxon>
    </lineage>
</organism>
<gene>
    <name evidence="2" type="ORF">D1970_16345</name>
</gene>
<reference evidence="2 3" key="1">
    <citation type="submission" date="2018-08" db="EMBL/GenBank/DDBJ databases">
        <title>Bacillus jemisoniae sp. nov., Bacillus chryseoplanitiae sp. nov., Bacillus resnikiae sp. nov., and Bacillus frankliniae sp. nov., isolated from Viking spacecraft and associated surfaces.</title>
        <authorList>
            <person name="Seuylemezian A."/>
            <person name="Vaishampayan P."/>
        </authorList>
    </citation>
    <scope>NUCLEOTIDE SEQUENCE [LARGE SCALE GENOMIC DNA]</scope>
    <source>
        <strain evidence="2 3">JJ-247</strain>
    </source>
</reference>
<dbReference type="OrthoDB" id="2989832at2"/>
<dbReference type="Proteomes" id="UP000265816">
    <property type="component" value="Unassembled WGS sequence"/>
</dbReference>
<comment type="caution">
    <text evidence="2">The sequence shown here is derived from an EMBL/GenBank/DDBJ whole genome shotgun (WGS) entry which is preliminary data.</text>
</comment>
<feature type="domain" description="PepSY" evidence="1">
    <location>
        <begin position="31"/>
        <end position="102"/>
    </location>
</feature>
<dbReference type="EMBL" id="QWVT01000029">
    <property type="protein sequence ID" value="RID83090.1"/>
    <property type="molecule type" value="Genomic_DNA"/>
</dbReference>
<evidence type="ECO:0000313" key="2">
    <source>
        <dbReference type="EMBL" id="RID83090.1"/>
    </source>
</evidence>
<accession>A0A398B558</accession>
<protein>
    <recommendedName>
        <fullName evidence="1">PepSY domain-containing protein</fullName>
    </recommendedName>
</protein>
<dbReference type="AlphaFoldDB" id="A0A398B558"/>
<evidence type="ECO:0000259" key="1">
    <source>
        <dbReference type="Pfam" id="PF03413"/>
    </source>
</evidence>
<keyword evidence="3" id="KW-1185">Reference proteome</keyword>
<dbReference type="RefSeq" id="WP_119113936.1">
    <property type="nucleotide sequence ID" value="NZ_CBCSEO010000003.1"/>
</dbReference>
<evidence type="ECO:0000313" key="3">
    <source>
        <dbReference type="Proteomes" id="UP000265816"/>
    </source>
</evidence>
<dbReference type="Pfam" id="PF03413">
    <property type="entry name" value="PepSY"/>
    <property type="match status" value="1"/>
</dbReference>